<name>A0A1G2HMP6_9BACT</name>
<gene>
    <name evidence="1" type="ORF">A2730_00485</name>
</gene>
<proteinExistence type="predicted"/>
<accession>A0A1G2HMP6</accession>
<organism evidence="1 2">
    <name type="scientific">Candidatus Staskawiczbacteria bacterium RIFCSPHIGHO2_01_FULL_39_25</name>
    <dbReference type="NCBI Taxonomy" id="1802202"/>
    <lineage>
        <taxon>Bacteria</taxon>
        <taxon>Candidatus Staskawicziibacteriota</taxon>
    </lineage>
</organism>
<dbReference type="EMBL" id="MHOO01000011">
    <property type="protein sequence ID" value="OGZ63756.1"/>
    <property type="molecule type" value="Genomic_DNA"/>
</dbReference>
<sequence length="84" mass="9751">MSKNNQIRKSDKKFIRLEKARIRRQILDSKKQQELITNLYKRFLVQPEIAAIETAVQKISEPKVLSAKVKTTKSKVKKSAVKVK</sequence>
<dbReference type="AlphaFoldDB" id="A0A1G2HMP6"/>
<evidence type="ECO:0000313" key="2">
    <source>
        <dbReference type="Proteomes" id="UP000176855"/>
    </source>
</evidence>
<dbReference type="Proteomes" id="UP000176855">
    <property type="component" value="Unassembled WGS sequence"/>
</dbReference>
<protein>
    <submittedName>
        <fullName evidence="1">Uncharacterized protein</fullName>
    </submittedName>
</protein>
<comment type="caution">
    <text evidence="1">The sequence shown here is derived from an EMBL/GenBank/DDBJ whole genome shotgun (WGS) entry which is preliminary data.</text>
</comment>
<evidence type="ECO:0000313" key="1">
    <source>
        <dbReference type="EMBL" id="OGZ63756.1"/>
    </source>
</evidence>
<reference evidence="1 2" key="1">
    <citation type="journal article" date="2016" name="Nat. Commun.">
        <title>Thousands of microbial genomes shed light on interconnected biogeochemical processes in an aquifer system.</title>
        <authorList>
            <person name="Anantharaman K."/>
            <person name="Brown C.T."/>
            <person name="Hug L.A."/>
            <person name="Sharon I."/>
            <person name="Castelle C.J."/>
            <person name="Probst A.J."/>
            <person name="Thomas B.C."/>
            <person name="Singh A."/>
            <person name="Wilkins M.J."/>
            <person name="Karaoz U."/>
            <person name="Brodie E.L."/>
            <person name="Williams K.H."/>
            <person name="Hubbard S.S."/>
            <person name="Banfield J.F."/>
        </authorList>
    </citation>
    <scope>NUCLEOTIDE SEQUENCE [LARGE SCALE GENOMIC DNA]</scope>
</reference>
<dbReference type="STRING" id="1802202.A2730_00485"/>